<gene>
    <name evidence="7" type="ORF">C7B46_10430</name>
</gene>
<dbReference type="InterPro" id="IPR030048">
    <property type="entry name" value="SurE"/>
</dbReference>
<evidence type="ECO:0000256" key="3">
    <source>
        <dbReference type="ARBA" id="ARBA00012643"/>
    </source>
</evidence>
<dbReference type="InterPro" id="IPR002828">
    <property type="entry name" value="SurE-like_Pase/nucleotidase"/>
</dbReference>
<sequence>MQEEGEDYLTIFVTNDDGILAPGIEILALVAQSLGDRVIVVAPKTNQSGKSQSISLCQPLTVNHHDEGSFTEAYSVLGTPTDCVRLICAGAFGVQPDLILSGVNDGANVGSDLYLSGTVGAAREAALHNVPSIAWSTENMGTQFVASLVKQYLPSLKAIAIANPGIFYNINFPKSGGEHSAFTEPSAPCFADRAVRVFEDQILVLRELSGEIPQGSDMACLMAHMTSVSPVEVTTQRRIGNRRTVSMVR</sequence>
<evidence type="ECO:0000259" key="6">
    <source>
        <dbReference type="Pfam" id="PF01975"/>
    </source>
</evidence>
<evidence type="ECO:0000256" key="4">
    <source>
        <dbReference type="ARBA" id="ARBA00022723"/>
    </source>
</evidence>
<dbReference type="EMBL" id="PXYW01000022">
    <property type="protein sequence ID" value="PSR33349.1"/>
    <property type="molecule type" value="Genomic_DNA"/>
</dbReference>
<evidence type="ECO:0000256" key="5">
    <source>
        <dbReference type="ARBA" id="ARBA00022801"/>
    </source>
</evidence>
<dbReference type="Pfam" id="PF01975">
    <property type="entry name" value="SurE"/>
    <property type="match status" value="1"/>
</dbReference>
<evidence type="ECO:0000256" key="1">
    <source>
        <dbReference type="ARBA" id="ARBA00000815"/>
    </source>
</evidence>
<evidence type="ECO:0000313" key="8">
    <source>
        <dbReference type="Proteomes" id="UP000242972"/>
    </source>
</evidence>
<keyword evidence="4" id="KW-0479">Metal-binding</keyword>
<dbReference type="PANTHER" id="PTHR30457:SF0">
    <property type="entry name" value="PHOSPHATASE, PUTATIVE (AFU_ORTHOLOGUE AFUA_4G01070)-RELATED"/>
    <property type="match status" value="1"/>
</dbReference>
<dbReference type="Proteomes" id="UP000242972">
    <property type="component" value="Unassembled WGS sequence"/>
</dbReference>
<evidence type="ECO:0000313" key="7">
    <source>
        <dbReference type="EMBL" id="PSR33349.1"/>
    </source>
</evidence>
<dbReference type="AlphaFoldDB" id="A0A2T2XFT7"/>
<dbReference type="InterPro" id="IPR036523">
    <property type="entry name" value="SurE-like_sf"/>
</dbReference>
<dbReference type="GO" id="GO:0046872">
    <property type="term" value="F:metal ion binding"/>
    <property type="evidence" value="ECO:0007669"/>
    <property type="project" value="UniProtKB-KW"/>
</dbReference>
<dbReference type="GO" id="GO:0008253">
    <property type="term" value="F:5'-nucleotidase activity"/>
    <property type="evidence" value="ECO:0007669"/>
    <property type="project" value="UniProtKB-EC"/>
</dbReference>
<evidence type="ECO:0000256" key="2">
    <source>
        <dbReference type="ARBA" id="ARBA00011062"/>
    </source>
</evidence>
<dbReference type="EC" id="3.1.3.5" evidence="3"/>
<comment type="similarity">
    <text evidence="2">Belongs to the SurE nucleotidase family.</text>
</comment>
<comment type="caution">
    <text evidence="7">The sequence shown here is derived from an EMBL/GenBank/DDBJ whole genome shotgun (WGS) entry which is preliminary data.</text>
</comment>
<accession>A0A2T2XFT7</accession>
<keyword evidence="5" id="KW-0378">Hydrolase</keyword>
<organism evidence="7 8">
    <name type="scientific">Sulfobacillus benefaciens</name>
    <dbReference type="NCBI Taxonomy" id="453960"/>
    <lineage>
        <taxon>Bacteria</taxon>
        <taxon>Bacillati</taxon>
        <taxon>Bacillota</taxon>
        <taxon>Clostridia</taxon>
        <taxon>Eubacteriales</taxon>
        <taxon>Clostridiales Family XVII. Incertae Sedis</taxon>
        <taxon>Sulfobacillus</taxon>
    </lineage>
</organism>
<dbReference type="Gene3D" id="3.40.1210.10">
    <property type="entry name" value="Survival protein SurE-like phosphatase/nucleotidase"/>
    <property type="match status" value="1"/>
</dbReference>
<name>A0A2T2XFT7_9FIRM</name>
<comment type="catalytic activity">
    <reaction evidence="1">
        <text>a ribonucleoside 5'-phosphate + H2O = a ribonucleoside + phosphate</text>
        <dbReference type="Rhea" id="RHEA:12484"/>
        <dbReference type="ChEBI" id="CHEBI:15377"/>
        <dbReference type="ChEBI" id="CHEBI:18254"/>
        <dbReference type="ChEBI" id="CHEBI:43474"/>
        <dbReference type="ChEBI" id="CHEBI:58043"/>
        <dbReference type="EC" id="3.1.3.5"/>
    </reaction>
</comment>
<feature type="domain" description="Survival protein SurE-like phosphatase/nucleotidase" evidence="6">
    <location>
        <begin position="11"/>
        <end position="178"/>
    </location>
</feature>
<reference evidence="7 8" key="1">
    <citation type="journal article" date="2014" name="BMC Genomics">
        <title>Comparison of environmental and isolate Sulfobacillus genomes reveals diverse carbon, sulfur, nitrogen, and hydrogen metabolisms.</title>
        <authorList>
            <person name="Justice N.B."/>
            <person name="Norman A."/>
            <person name="Brown C.T."/>
            <person name="Singh A."/>
            <person name="Thomas B.C."/>
            <person name="Banfield J.F."/>
        </authorList>
    </citation>
    <scope>NUCLEOTIDE SEQUENCE [LARGE SCALE GENOMIC DNA]</scope>
    <source>
        <strain evidence="7">AMDSBA4</strain>
    </source>
</reference>
<dbReference type="SUPFAM" id="SSF64167">
    <property type="entry name" value="SurE-like"/>
    <property type="match status" value="1"/>
</dbReference>
<dbReference type="PANTHER" id="PTHR30457">
    <property type="entry name" value="5'-NUCLEOTIDASE SURE"/>
    <property type="match status" value="1"/>
</dbReference>
<proteinExistence type="inferred from homology"/>
<protein>
    <recommendedName>
        <fullName evidence="3">5'-nucleotidase</fullName>
        <ecNumber evidence="3">3.1.3.5</ecNumber>
    </recommendedName>
</protein>